<reference evidence="1 2" key="1">
    <citation type="submission" date="2018-08" db="EMBL/GenBank/DDBJ databases">
        <title>Genomic investigation of the strawberry pathogen Phytophthora fragariae indicates pathogenicity is determined by transcriptional variation in three key races.</title>
        <authorList>
            <person name="Adams T.M."/>
            <person name="Armitage A.D."/>
            <person name="Sobczyk M.K."/>
            <person name="Bates H.J."/>
            <person name="Dunwell J.M."/>
            <person name="Nellist C.F."/>
            <person name="Harrison R.J."/>
        </authorList>
    </citation>
    <scope>NUCLEOTIDE SEQUENCE [LARGE SCALE GENOMIC DNA]</scope>
    <source>
        <strain evidence="1 2">NOV-5</strain>
    </source>
</reference>
<organism evidence="1 2">
    <name type="scientific">Phytophthora fragariae</name>
    <dbReference type="NCBI Taxonomy" id="53985"/>
    <lineage>
        <taxon>Eukaryota</taxon>
        <taxon>Sar</taxon>
        <taxon>Stramenopiles</taxon>
        <taxon>Oomycota</taxon>
        <taxon>Peronosporomycetes</taxon>
        <taxon>Peronosporales</taxon>
        <taxon>Peronosporaceae</taxon>
        <taxon>Phytophthora</taxon>
    </lineage>
</organism>
<dbReference type="EMBL" id="QXGA01000058">
    <property type="protein sequence ID" value="KAE9153751.1"/>
    <property type="molecule type" value="Genomic_DNA"/>
</dbReference>
<sequence>MTKKKTLSPTASLATCLDFAARVLFSTASVQEICTKPVLAPMVVEAHRYGQQATKHLEPGAPPDVRKLLKVLQSNNLDRASPLAKLDVADLTWDFEGTVADTLEMELEELKDRAAMNITDICVVFSASTPASTGGQAVIWFPLKNHQDLRDEDDRRSAIKKQQILLIM</sequence>
<comment type="caution">
    <text evidence="1">The sequence shown here is derived from an EMBL/GenBank/DDBJ whole genome shotgun (WGS) entry which is preliminary data.</text>
</comment>
<protein>
    <submittedName>
        <fullName evidence="1">Uncharacterized protein</fullName>
    </submittedName>
</protein>
<evidence type="ECO:0000313" key="2">
    <source>
        <dbReference type="Proteomes" id="UP000440732"/>
    </source>
</evidence>
<dbReference type="AlphaFoldDB" id="A0A6A3UPP8"/>
<proteinExistence type="predicted"/>
<name>A0A6A3UPP8_9STRA</name>
<dbReference type="Proteomes" id="UP000440732">
    <property type="component" value="Unassembled WGS sequence"/>
</dbReference>
<accession>A0A6A3UPP8</accession>
<gene>
    <name evidence="1" type="ORF">PF006_g2134</name>
</gene>
<evidence type="ECO:0000313" key="1">
    <source>
        <dbReference type="EMBL" id="KAE9153751.1"/>
    </source>
</evidence>